<dbReference type="InterPro" id="IPR002049">
    <property type="entry name" value="LE_dom"/>
</dbReference>
<feature type="disulfide bond" evidence="10">
    <location>
        <begin position="485"/>
        <end position="497"/>
    </location>
</feature>
<keyword evidence="9 10" id="KW-0424">Laminin EGF-like domain</keyword>
<evidence type="ECO:0000313" key="14">
    <source>
        <dbReference type="Proteomes" id="UP000030746"/>
    </source>
</evidence>
<evidence type="ECO:0000313" key="13">
    <source>
        <dbReference type="EMBL" id="ESO83892.1"/>
    </source>
</evidence>
<dbReference type="EMBL" id="KB203567">
    <property type="protein sequence ID" value="ESO83892.1"/>
    <property type="molecule type" value="Genomic_DNA"/>
</dbReference>
<feature type="disulfide bond" evidence="10">
    <location>
        <begin position="588"/>
        <end position="600"/>
    </location>
</feature>
<evidence type="ECO:0000256" key="6">
    <source>
        <dbReference type="ARBA" id="ARBA00023157"/>
    </source>
</evidence>
<feature type="disulfide bond" evidence="10">
    <location>
        <begin position="590"/>
        <end position="607"/>
    </location>
</feature>
<dbReference type="PROSITE" id="PS50027">
    <property type="entry name" value="EGF_LAM_2"/>
    <property type="match status" value="5"/>
</dbReference>
<dbReference type="STRING" id="225164.V3ZI72"/>
<evidence type="ECO:0000256" key="4">
    <source>
        <dbReference type="ARBA" id="ARBA00022729"/>
    </source>
</evidence>
<keyword evidence="14" id="KW-1185">Reference proteome</keyword>
<sequence length="660" mass="73224">MVDKGDSEPLDTSTWWQSITWPISLYEQTNNFEVSILMSFNKSFRMTGDMKIVFNSGRPTDMILEKSSDYGVTWTPIQYYARNCKKYYDQGIAREITLDKADVVICTERYSGNVFNPQPGLQVDFAAFSDRYILLFPNENYTVYYNSMGNSNLLKFFSFTDLKIRLLHPATDARETSRQQTDFLKYYYAISDISIEARCHCNLHSSSCTYVDGQATCQCKHFTTGVDCDECLPMYNNKPWRPGTYSPYPTGTANQCEKCECYDHAVSCVYNETISQGVCVNCTHNTTGYSCENCLPGFFPDGNVQLNDSARCIVCNCDTDGTVGRSNECAQSNGQCVCKPTTESRRCDTCKPGFYQFPRGTPAQVHLNSYFIMSCQNTFNFIQICTCDPIGTVVNTVCYSIGGQCECKPGVGGLKCDRCLSGFFNFTIEGCQHGCLPCECNQDGSTGEQCASSGQCPCKDTIGGRKCDICQTKYFQFSADGCITCNCSTTGSLTGACDIASGICECKDNVAGDKCDECKPQYFNLEDKNPRGCQPCFCFEHGTSCSSATGYTAKQLTCEACSPNVTEPDCTTCKDGFYGLDQDGCKPCECDAIGSTSSVCDKDAGQCTCNPHITGRQCNECEDNYHNLQSTGCTGKFLDFFRQNKNIFISFKIQIYMLDT</sequence>
<feature type="disulfide bond" evidence="10">
    <location>
        <begin position="487"/>
        <end position="504"/>
    </location>
</feature>
<dbReference type="RefSeq" id="XP_009065467.1">
    <property type="nucleotide sequence ID" value="XM_009067219.1"/>
</dbReference>
<evidence type="ECO:0000256" key="8">
    <source>
        <dbReference type="ARBA" id="ARBA00023273"/>
    </source>
</evidence>
<gene>
    <name evidence="13" type="ORF">LOTGIDRAFT_132702</name>
</gene>
<protein>
    <recommendedName>
        <fullName evidence="15">Laminin N-terminal domain-containing protein</fullName>
    </recommendedName>
</protein>
<feature type="disulfide bond" evidence="10">
    <location>
        <begin position="458"/>
        <end position="467"/>
    </location>
</feature>
<dbReference type="AlphaFoldDB" id="V3ZI72"/>
<evidence type="ECO:0000256" key="3">
    <source>
        <dbReference type="ARBA" id="ARBA00022525"/>
    </source>
</evidence>
<dbReference type="GO" id="GO:0042995">
    <property type="term" value="C:cell projection"/>
    <property type="evidence" value="ECO:0007669"/>
    <property type="project" value="UniProtKB-SubCell"/>
</dbReference>
<dbReference type="Gene3D" id="2.170.300.10">
    <property type="entry name" value="Tie2 ligand-binding domain superfamily"/>
    <property type="match status" value="1"/>
</dbReference>
<dbReference type="Pfam" id="PF00055">
    <property type="entry name" value="Laminin_N"/>
    <property type="match status" value="1"/>
</dbReference>
<dbReference type="Proteomes" id="UP000030746">
    <property type="component" value="Unassembled WGS sequence"/>
</dbReference>
<feature type="domain" description="Laminin EGF-like" evidence="11">
    <location>
        <begin position="485"/>
        <end position="535"/>
    </location>
</feature>
<dbReference type="FunFam" id="2.10.25.10:FF:000074">
    <property type="entry name" value="Laminin subunit alpha"/>
    <property type="match status" value="1"/>
</dbReference>
<dbReference type="FunFam" id="2.10.25.10:FF:000224">
    <property type="entry name" value="Usherin"/>
    <property type="match status" value="1"/>
</dbReference>
<dbReference type="InterPro" id="IPR050440">
    <property type="entry name" value="Laminin/Netrin_ECM"/>
</dbReference>
<feature type="domain" description="Laminin EGF-like" evidence="11">
    <location>
        <begin position="438"/>
        <end position="484"/>
    </location>
</feature>
<feature type="domain" description="Laminin EGF-like" evidence="11">
    <location>
        <begin position="315"/>
        <end position="362"/>
    </location>
</feature>
<keyword evidence="4" id="KW-0732">Signal</keyword>
<comment type="subcellular location">
    <subcellularLocation>
        <location evidence="1">Cell projection</location>
    </subcellularLocation>
    <subcellularLocation>
        <location evidence="2">Secreted</location>
    </subcellularLocation>
</comment>
<dbReference type="InterPro" id="IPR056863">
    <property type="entry name" value="LMN_ATRN_NET-like_EGF"/>
</dbReference>
<keyword evidence="3" id="KW-0964">Secreted</keyword>
<dbReference type="OMA" id="AHPTELM"/>
<organism evidence="13 14">
    <name type="scientific">Lottia gigantea</name>
    <name type="common">Giant owl limpet</name>
    <dbReference type="NCBI Taxonomy" id="225164"/>
    <lineage>
        <taxon>Eukaryota</taxon>
        <taxon>Metazoa</taxon>
        <taxon>Spiralia</taxon>
        <taxon>Lophotrochozoa</taxon>
        <taxon>Mollusca</taxon>
        <taxon>Gastropoda</taxon>
        <taxon>Patellogastropoda</taxon>
        <taxon>Lottioidea</taxon>
        <taxon>Lottiidae</taxon>
        <taxon>Lottia</taxon>
    </lineage>
</organism>
<feature type="disulfide bond" evidence="10">
    <location>
        <begin position="338"/>
        <end position="347"/>
    </location>
</feature>
<reference evidence="13 14" key="1">
    <citation type="journal article" date="2013" name="Nature">
        <title>Insights into bilaterian evolution from three spiralian genomes.</title>
        <authorList>
            <person name="Simakov O."/>
            <person name="Marletaz F."/>
            <person name="Cho S.J."/>
            <person name="Edsinger-Gonzales E."/>
            <person name="Havlak P."/>
            <person name="Hellsten U."/>
            <person name="Kuo D.H."/>
            <person name="Larsson T."/>
            <person name="Lv J."/>
            <person name="Arendt D."/>
            <person name="Savage R."/>
            <person name="Osoegawa K."/>
            <person name="de Jong P."/>
            <person name="Grimwood J."/>
            <person name="Chapman J.A."/>
            <person name="Shapiro H."/>
            <person name="Aerts A."/>
            <person name="Otillar R.P."/>
            <person name="Terry A.Y."/>
            <person name="Boore J.L."/>
            <person name="Grigoriev I.V."/>
            <person name="Lindberg D.R."/>
            <person name="Seaver E.C."/>
            <person name="Weisblat D.A."/>
            <person name="Putnam N.H."/>
            <person name="Rokhsar D.S."/>
        </authorList>
    </citation>
    <scope>NUCLEOTIDE SEQUENCE [LARGE SCALE GENOMIC DNA]</scope>
</reference>
<dbReference type="Gene3D" id="2.10.25.10">
    <property type="entry name" value="Laminin"/>
    <property type="match status" value="6"/>
</dbReference>
<dbReference type="FunFam" id="2.10.25.10:FF:000775">
    <property type="entry name" value="Predicted protein"/>
    <property type="match status" value="1"/>
</dbReference>
<feature type="domain" description="Laminin EGF-like" evidence="11">
    <location>
        <begin position="588"/>
        <end position="635"/>
    </location>
</feature>
<evidence type="ECO:0000256" key="7">
    <source>
        <dbReference type="ARBA" id="ARBA00023180"/>
    </source>
</evidence>
<dbReference type="InterPro" id="IPR008211">
    <property type="entry name" value="Laminin_N"/>
</dbReference>
<dbReference type="SMART" id="SM00136">
    <property type="entry name" value="LamNT"/>
    <property type="match status" value="1"/>
</dbReference>
<keyword evidence="6 10" id="KW-1015">Disulfide bond</keyword>
<dbReference type="FunFam" id="2.10.25.10:FF:000090">
    <property type="entry name" value="laminin subunit alpha"/>
    <property type="match status" value="1"/>
</dbReference>
<feature type="disulfide bond" evidence="10">
    <location>
        <begin position="407"/>
        <end position="416"/>
    </location>
</feature>
<feature type="disulfide bond" evidence="10">
    <location>
        <begin position="506"/>
        <end position="515"/>
    </location>
</feature>
<evidence type="ECO:0000256" key="1">
    <source>
        <dbReference type="ARBA" id="ARBA00004316"/>
    </source>
</evidence>
<evidence type="ECO:0008006" key="15">
    <source>
        <dbReference type="Google" id="ProtNLM"/>
    </source>
</evidence>
<evidence type="ECO:0000256" key="5">
    <source>
        <dbReference type="ARBA" id="ARBA00022737"/>
    </source>
</evidence>
<dbReference type="Pfam" id="PF24973">
    <property type="entry name" value="EGF_LMN_ATRN"/>
    <property type="match status" value="2"/>
</dbReference>
<dbReference type="KEGG" id="lgi:LOTGIDRAFT_132702"/>
<evidence type="ECO:0000256" key="10">
    <source>
        <dbReference type="PROSITE-ProRule" id="PRU00460"/>
    </source>
</evidence>
<feature type="disulfide bond" evidence="10">
    <location>
        <begin position="438"/>
        <end position="450"/>
    </location>
</feature>
<dbReference type="CTD" id="20233336"/>
<dbReference type="Gene3D" id="2.60.120.260">
    <property type="entry name" value="Galactose-binding domain-like"/>
    <property type="match status" value="1"/>
</dbReference>
<dbReference type="Pfam" id="PF00053">
    <property type="entry name" value="EGF_laminin"/>
    <property type="match status" value="6"/>
</dbReference>
<name>V3ZI72_LOTGI</name>
<proteinExistence type="predicted"/>
<dbReference type="GO" id="GO:0005576">
    <property type="term" value="C:extracellular region"/>
    <property type="evidence" value="ECO:0007669"/>
    <property type="project" value="UniProtKB-SubCell"/>
</dbReference>
<dbReference type="GO" id="GO:0009887">
    <property type="term" value="P:animal organ morphogenesis"/>
    <property type="evidence" value="ECO:0007669"/>
    <property type="project" value="TreeGrafter"/>
</dbReference>
<evidence type="ECO:0000256" key="9">
    <source>
        <dbReference type="ARBA" id="ARBA00023292"/>
    </source>
</evidence>
<feature type="disulfide bond" evidence="10">
    <location>
        <begin position="609"/>
        <end position="618"/>
    </location>
</feature>
<dbReference type="SUPFAM" id="SSF57196">
    <property type="entry name" value="EGF/Laminin"/>
    <property type="match status" value="6"/>
</dbReference>
<dbReference type="CDD" id="cd00055">
    <property type="entry name" value="EGF_Lam"/>
    <property type="match status" value="6"/>
</dbReference>
<accession>V3ZI72</accession>
<feature type="domain" description="Laminin EGF-like" evidence="11">
    <location>
        <begin position="385"/>
        <end position="433"/>
    </location>
</feature>
<keyword evidence="8" id="KW-0966">Cell projection</keyword>
<comment type="caution">
    <text evidence="10">Lacks conserved residue(s) required for the propagation of feature annotation.</text>
</comment>
<dbReference type="SMART" id="SM00181">
    <property type="entry name" value="EGF"/>
    <property type="match status" value="4"/>
</dbReference>
<evidence type="ECO:0000259" key="11">
    <source>
        <dbReference type="PROSITE" id="PS50027"/>
    </source>
</evidence>
<dbReference type="GeneID" id="20233336"/>
<dbReference type="PROSITE" id="PS51117">
    <property type="entry name" value="LAMININ_NTER"/>
    <property type="match status" value="1"/>
</dbReference>
<feature type="domain" description="Laminin N-terminal" evidence="12">
    <location>
        <begin position="1"/>
        <end position="198"/>
    </location>
</feature>
<dbReference type="InterPro" id="IPR000742">
    <property type="entry name" value="EGF"/>
</dbReference>
<dbReference type="GO" id="GO:0009888">
    <property type="term" value="P:tissue development"/>
    <property type="evidence" value="ECO:0007669"/>
    <property type="project" value="TreeGrafter"/>
</dbReference>
<dbReference type="PROSITE" id="PS01248">
    <property type="entry name" value="EGF_LAM_1"/>
    <property type="match status" value="3"/>
</dbReference>
<keyword evidence="7" id="KW-0325">Glycoprotein</keyword>
<keyword evidence="5" id="KW-0677">Repeat</keyword>
<evidence type="ECO:0000256" key="2">
    <source>
        <dbReference type="ARBA" id="ARBA00004613"/>
    </source>
</evidence>
<dbReference type="PANTHER" id="PTHR10574:SF440">
    <property type="entry name" value="LAMININ EGF-LIKE DOMAIN-CONTAINING PROTEIN"/>
    <property type="match status" value="1"/>
</dbReference>
<dbReference type="OrthoDB" id="9981301at2759"/>
<dbReference type="HOGENOM" id="CLU_415794_0_0_1"/>
<dbReference type="SMART" id="SM00180">
    <property type="entry name" value="EGF_Lam"/>
    <property type="match status" value="8"/>
</dbReference>
<dbReference type="PANTHER" id="PTHR10574">
    <property type="entry name" value="NETRIN/LAMININ-RELATED"/>
    <property type="match status" value="1"/>
</dbReference>
<dbReference type="PRINTS" id="PR00011">
    <property type="entry name" value="EGFLAMININ"/>
</dbReference>
<evidence type="ECO:0000259" key="12">
    <source>
        <dbReference type="PROSITE" id="PS51117"/>
    </source>
</evidence>